<keyword evidence="21" id="KW-1185">Reference proteome</keyword>
<dbReference type="PROSITE" id="PS00188">
    <property type="entry name" value="BIOTIN"/>
    <property type="match status" value="1"/>
</dbReference>
<dbReference type="InterPro" id="IPR001882">
    <property type="entry name" value="Biotin_BS"/>
</dbReference>
<evidence type="ECO:0000256" key="1">
    <source>
        <dbReference type="ARBA" id="ARBA00001953"/>
    </source>
</evidence>
<comment type="pathway">
    <text evidence="2">Carbohydrate biosynthesis; gluconeogenesis.</text>
</comment>
<evidence type="ECO:0000256" key="8">
    <source>
        <dbReference type="ARBA" id="ARBA00022840"/>
    </source>
</evidence>
<evidence type="ECO:0000256" key="11">
    <source>
        <dbReference type="PIRNR" id="PIRNR001594"/>
    </source>
</evidence>
<dbReference type="CDD" id="cd06850">
    <property type="entry name" value="biotinyl_domain"/>
    <property type="match status" value="1"/>
</dbReference>
<feature type="domain" description="Biotin carboxylation" evidence="18">
    <location>
        <begin position="3"/>
        <end position="475"/>
    </location>
</feature>
<dbReference type="SUPFAM" id="SSF56059">
    <property type="entry name" value="Glutathione synthetase ATP-binding domain-like"/>
    <property type="match status" value="1"/>
</dbReference>
<dbReference type="PANTHER" id="PTHR43778">
    <property type="entry name" value="PYRUVATE CARBOXYLASE"/>
    <property type="match status" value="1"/>
</dbReference>
<comment type="function">
    <text evidence="11">Catalyzes a 2-step reaction, involving the ATP-dependent carboxylation of the covalently attached biotin in the first step and the transfer of the carboxyl group to pyruvate in the second.</text>
</comment>
<dbReference type="CDD" id="cd07937">
    <property type="entry name" value="DRE_TIM_PC_TC_5S"/>
    <property type="match status" value="1"/>
</dbReference>
<evidence type="ECO:0000256" key="7">
    <source>
        <dbReference type="ARBA" id="ARBA00022741"/>
    </source>
</evidence>
<proteinExistence type="predicted"/>
<feature type="domain" description="Lipoyl-binding" evidence="16">
    <location>
        <begin position="1097"/>
        <end position="1172"/>
    </location>
</feature>
<evidence type="ECO:0000256" key="15">
    <source>
        <dbReference type="PIRSR" id="PIRSR001594-4"/>
    </source>
</evidence>
<feature type="binding site" evidence="13">
    <location>
        <position position="635"/>
    </location>
    <ligand>
        <name>substrate</name>
    </ligand>
</feature>
<dbReference type="Gene3D" id="2.40.50.100">
    <property type="match status" value="1"/>
</dbReference>
<feature type="active site" evidence="12">
    <location>
        <position position="314"/>
    </location>
</feature>
<dbReference type="InterPro" id="IPR013785">
    <property type="entry name" value="Aldolase_TIM"/>
</dbReference>
<dbReference type="GO" id="GO:0046872">
    <property type="term" value="F:metal ion binding"/>
    <property type="evidence" value="ECO:0007669"/>
    <property type="project" value="UniProtKB-KW"/>
</dbReference>
<dbReference type="Pfam" id="PF02785">
    <property type="entry name" value="Biotin_carb_C"/>
    <property type="match status" value="1"/>
</dbReference>
<reference evidence="20 21" key="1">
    <citation type="submission" date="2020-08" db="EMBL/GenBank/DDBJ databases">
        <title>Genomic Encyclopedia of Type Strains, Phase IV (KMG-IV): sequencing the most valuable type-strain genomes for metagenomic binning, comparative biology and taxonomic classification.</title>
        <authorList>
            <person name="Goeker M."/>
        </authorList>
    </citation>
    <scope>NUCLEOTIDE SEQUENCE [LARGE SCALE GENOMIC DNA]</scope>
    <source>
        <strain evidence="20 21">DSM 29781</strain>
    </source>
</reference>
<feature type="binding site" evidence="13">
    <location>
        <position position="119"/>
    </location>
    <ligand>
        <name>ATP</name>
        <dbReference type="ChEBI" id="CHEBI:30616"/>
    </ligand>
</feature>
<dbReference type="InterPro" id="IPR005930">
    <property type="entry name" value="Pyruv_COase"/>
</dbReference>
<dbReference type="GO" id="GO:0004736">
    <property type="term" value="F:pyruvate carboxylase activity"/>
    <property type="evidence" value="ECO:0007669"/>
    <property type="project" value="UniProtKB-EC"/>
</dbReference>
<dbReference type="InterPro" id="IPR011054">
    <property type="entry name" value="Rudment_hybrid_motif"/>
</dbReference>
<dbReference type="Pfam" id="PF02436">
    <property type="entry name" value="PYC_OADA"/>
    <property type="match status" value="1"/>
</dbReference>
<evidence type="ECO:0000256" key="6">
    <source>
        <dbReference type="ARBA" id="ARBA00022723"/>
    </source>
</evidence>
<organism evidence="20 21">
    <name type="scientific">Quisquiliibacterium transsilvanicum</name>
    <dbReference type="NCBI Taxonomy" id="1549638"/>
    <lineage>
        <taxon>Bacteria</taxon>
        <taxon>Pseudomonadati</taxon>
        <taxon>Pseudomonadota</taxon>
        <taxon>Betaproteobacteria</taxon>
        <taxon>Burkholderiales</taxon>
        <taxon>Burkholderiaceae</taxon>
        <taxon>Quisquiliibacterium</taxon>
    </lineage>
</organism>
<keyword evidence="10" id="KW-0511">Multifunctional enzyme</keyword>
<evidence type="ECO:0000313" key="20">
    <source>
        <dbReference type="EMBL" id="MBB5273535.1"/>
    </source>
</evidence>
<dbReference type="Pfam" id="PF00364">
    <property type="entry name" value="Biotin_lipoyl"/>
    <property type="match status" value="1"/>
</dbReference>
<keyword evidence="9 11" id="KW-0092">Biotin</keyword>
<dbReference type="PROSITE" id="PS00866">
    <property type="entry name" value="CPSASE_1"/>
    <property type="match status" value="1"/>
</dbReference>
<evidence type="ECO:0000259" key="16">
    <source>
        <dbReference type="PROSITE" id="PS50968"/>
    </source>
</evidence>
<evidence type="ECO:0000256" key="12">
    <source>
        <dbReference type="PIRSR" id="PIRSR001594-1"/>
    </source>
</evidence>
<dbReference type="SUPFAM" id="SSF51246">
    <property type="entry name" value="Rudiment single hybrid motif"/>
    <property type="match status" value="1"/>
</dbReference>
<comment type="caution">
    <text evidence="20">The sequence shown here is derived from an EMBL/GenBank/DDBJ whole genome shotgun (WGS) entry which is preliminary data.</text>
</comment>
<dbReference type="RefSeq" id="WP_183970255.1">
    <property type="nucleotide sequence ID" value="NZ_BAABEW010000020.1"/>
</dbReference>
<dbReference type="SMART" id="SM00878">
    <property type="entry name" value="Biotin_carb_C"/>
    <property type="match status" value="1"/>
</dbReference>
<dbReference type="NCBIfam" id="TIGR01235">
    <property type="entry name" value="pyruv_carbox"/>
    <property type="match status" value="1"/>
</dbReference>
<comment type="cofactor">
    <cofactor evidence="1 11">
        <name>biotin</name>
        <dbReference type="ChEBI" id="CHEBI:57586"/>
    </cofactor>
</comment>
<dbReference type="PROSITE" id="PS00867">
    <property type="entry name" value="CPSASE_2"/>
    <property type="match status" value="1"/>
</dbReference>
<dbReference type="Gene3D" id="3.30.470.20">
    <property type="entry name" value="ATP-grasp fold, B domain"/>
    <property type="match status" value="1"/>
</dbReference>
<feature type="binding site" evidence="14">
    <location>
        <position position="563"/>
    </location>
    <ligand>
        <name>Mn(2+)</name>
        <dbReference type="ChEBI" id="CHEBI:29035"/>
    </ligand>
</feature>
<comment type="catalytic activity">
    <reaction evidence="11">
        <text>hydrogencarbonate + pyruvate + ATP = oxaloacetate + ADP + phosphate + H(+)</text>
        <dbReference type="Rhea" id="RHEA:20844"/>
        <dbReference type="ChEBI" id="CHEBI:15361"/>
        <dbReference type="ChEBI" id="CHEBI:15378"/>
        <dbReference type="ChEBI" id="CHEBI:16452"/>
        <dbReference type="ChEBI" id="CHEBI:17544"/>
        <dbReference type="ChEBI" id="CHEBI:30616"/>
        <dbReference type="ChEBI" id="CHEBI:43474"/>
        <dbReference type="ChEBI" id="CHEBI:456216"/>
        <dbReference type="EC" id="6.4.1.1"/>
    </reaction>
</comment>
<dbReference type="EC" id="6.4.1.1" evidence="3 11"/>
<dbReference type="FunFam" id="3.40.50.20:FF:000010">
    <property type="entry name" value="Propionyl-CoA carboxylase subunit alpha"/>
    <property type="match status" value="1"/>
</dbReference>
<dbReference type="InterPro" id="IPR000891">
    <property type="entry name" value="PYR_CT"/>
</dbReference>
<feature type="modified residue" description="N6-biotinyllysine" evidence="15">
    <location>
        <position position="1138"/>
    </location>
</feature>
<dbReference type="InterPro" id="IPR005482">
    <property type="entry name" value="Biotin_COase_C"/>
</dbReference>
<dbReference type="InterPro" id="IPR005479">
    <property type="entry name" value="CPAse_ATP-bd"/>
</dbReference>
<dbReference type="Gene3D" id="3.20.20.70">
    <property type="entry name" value="Aldolase class I"/>
    <property type="match status" value="1"/>
</dbReference>
<dbReference type="PROSITE" id="PS50979">
    <property type="entry name" value="BC"/>
    <property type="match status" value="1"/>
</dbReference>
<dbReference type="EMBL" id="JACHGB010000007">
    <property type="protein sequence ID" value="MBB5273535.1"/>
    <property type="molecule type" value="Genomic_DNA"/>
</dbReference>
<dbReference type="Pfam" id="PF00682">
    <property type="entry name" value="HMGL-like"/>
    <property type="match status" value="1"/>
</dbReference>
<keyword evidence="7 11" id="KW-0547">Nucleotide-binding</keyword>
<dbReference type="InterPro" id="IPR011053">
    <property type="entry name" value="Single_hybrid_motif"/>
</dbReference>
<evidence type="ECO:0000256" key="3">
    <source>
        <dbReference type="ARBA" id="ARBA00013057"/>
    </source>
</evidence>
<dbReference type="SUPFAM" id="SSF51230">
    <property type="entry name" value="Single hybrid motif"/>
    <property type="match status" value="1"/>
</dbReference>
<evidence type="ECO:0000313" key="21">
    <source>
        <dbReference type="Proteomes" id="UP000532440"/>
    </source>
</evidence>
<evidence type="ECO:0000256" key="5">
    <source>
        <dbReference type="ARBA" id="ARBA00022598"/>
    </source>
</evidence>
<dbReference type="PROSITE" id="PS50991">
    <property type="entry name" value="PYR_CT"/>
    <property type="match status" value="1"/>
</dbReference>
<dbReference type="Pfam" id="PF02786">
    <property type="entry name" value="CPSase_L_D2"/>
    <property type="match status" value="1"/>
</dbReference>
<dbReference type="PROSITE" id="PS50968">
    <property type="entry name" value="BIOTINYL_LIPOYL"/>
    <property type="match status" value="1"/>
</dbReference>
<dbReference type="InterPro" id="IPR016185">
    <property type="entry name" value="PreATP-grasp_dom_sf"/>
</dbReference>
<gene>
    <name evidence="20" type="ORF">HNQ70_003565</name>
</gene>
<dbReference type="GO" id="GO:0005737">
    <property type="term" value="C:cytoplasm"/>
    <property type="evidence" value="ECO:0007669"/>
    <property type="project" value="TreeGrafter"/>
</dbReference>
<evidence type="ECO:0000256" key="10">
    <source>
        <dbReference type="ARBA" id="ARBA00023268"/>
    </source>
</evidence>
<evidence type="ECO:0000256" key="14">
    <source>
        <dbReference type="PIRSR" id="PIRSR001594-3"/>
    </source>
</evidence>
<dbReference type="InterPro" id="IPR011761">
    <property type="entry name" value="ATP-grasp"/>
</dbReference>
<evidence type="ECO:0000256" key="2">
    <source>
        <dbReference type="ARBA" id="ARBA00004742"/>
    </source>
</evidence>
<dbReference type="PROSITE" id="PS50975">
    <property type="entry name" value="ATP_GRASP"/>
    <property type="match status" value="1"/>
</dbReference>
<dbReference type="InterPro" id="IPR000089">
    <property type="entry name" value="Biotin_lipoyl"/>
</dbReference>
<evidence type="ECO:0000259" key="18">
    <source>
        <dbReference type="PROSITE" id="PS50979"/>
    </source>
</evidence>
<dbReference type="FunFam" id="2.40.50.100:FF:000003">
    <property type="entry name" value="Acetyl-CoA carboxylase biotin carboxyl carrier protein"/>
    <property type="match status" value="1"/>
</dbReference>
<keyword evidence="20" id="KW-0670">Pyruvate</keyword>
<dbReference type="Gene3D" id="3.10.600.10">
    <property type="entry name" value="pyruvate carboxylase f1077a mutant domain"/>
    <property type="match status" value="1"/>
</dbReference>
<dbReference type="InterPro" id="IPR005481">
    <property type="entry name" value="BC-like_N"/>
</dbReference>
<feature type="binding site" description="via carbamate group" evidence="14">
    <location>
        <position position="731"/>
    </location>
    <ligand>
        <name>Mn(2+)</name>
        <dbReference type="ChEBI" id="CHEBI:29035"/>
    </ligand>
</feature>
<feature type="binding site" evidence="14">
    <location>
        <position position="762"/>
    </location>
    <ligand>
        <name>Mn(2+)</name>
        <dbReference type="ChEBI" id="CHEBI:29035"/>
    </ligand>
</feature>
<evidence type="ECO:0000256" key="4">
    <source>
        <dbReference type="ARBA" id="ARBA00022432"/>
    </source>
</evidence>
<dbReference type="GO" id="GO:0005524">
    <property type="term" value="F:ATP binding"/>
    <property type="evidence" value="ECO:0007669"/>
    <property type="project" value="UniProtKB-UniRule"/>
</dbReference>
<keyword evidence="5 11" id="KW-0436">Ligase</keyword>
<dbReference type="GO" id="GO:0006094">
    <property type="term" value="P:gluconeogenesis"/>
    <property type="evidence" value="ECO:0007669"/>
    <property type="project" value="UniProtKB-UniPathway"/>
</dbReference>
<name>A0A7W8MAP1_9BURK</name>
<dbReference type="Pfam" id="PF00289">
    <property type="entry name" value="Biotin_carb_N"/>
    <property type="match status" value="1"/>
</dbReference>
<dbReference type="InterPro" id="IPR055268">
    <property type="entry name" value="PCB-like"/>
</dbReference>
<dbReference type="SUPFAM" id="SSF89000">
    <property type="entry name" value="post-HMGL domain-like"/>
    <property type="match status" value="1"/>
</dbReference>
<accession>A0A7W8MAP1</accession>
<dbReference type="NCBIfam" id="NF009554">
    <property type="entry name" value="PRK12999.1"/>
    <property type="match status" value="1"/>
</dbReference>
<keyword evidence="6 14" id="KW-0479">Metal-binding</keyword>
<keyword evidence="8 11" id="KW-0067">ATP-binding</keyword>
<dbReference type="FunFam" id="3.20.20.70:FF:000033">
    <property type="entry name" value="Pyruvate carboxylase"/>
    <property type="match status" value="1"/>
</dbReference>
<feature type="binding site" evidence="14">
    <location>
        <position position="760"/>
    </location>
    <ligand>
        <name>Mn(2+)</name>
        <dbReference type="ChEBI" id="CHEBI:29035"/>
    </ligand>
</feature>
<evidence type="ECO:0000256" key="13">
    <source>
        <dbReference type="PIRSR" id="PIRSR001594-2"/>
    </source>
</evidence>
<feature type="domain" description="Pyruvate carboxyltransferase" evidence="19">
    <location>
        <begin position="554"/>
        <end position="829"/>
    </location>
</feature>
<feature type="modified residue" description="N6-carboxylysine" evidence="15">
    <location>
        <position position="731"/>
    </location>
</feature>
<sequence>MPRIHTLLVANRSEIAIRVMRAAAELGIRTVAIYSNEDRFSLHRFKSDESYLVGEGKKPLQAYLDIDDIIRIAKLAKVDAIHPGYGFLSENPDLARACAKAGIAFIGPSPEVMTTLGNKVSARNAAVAAGVPVMPATTPLPKTALAEDASPEQVEAARVADLAAAKAMAAQVGYPLMLKASWGGGGRGMRVIEAEGDLDVQLDAARREAGAAFGNDEVYLEKLVRRAHHVEVQVLGDRHGNVVHLFERDCSVQRRNQKVVERAPAPYLDAARREALCESALRLARAVGYTHAGTVEFLMDSDTGEFYFIEVNPRIQVEHTVTEEVTGIDIVRAQIRVTEGARIGDPDGPCPAQQDIRLNGHALQCRVTTEDPENGFTPDYGRITAYRSAAGFGLRLDGGTAYSGAVITPYYDSLLVKVTAWASTAPDAIRRMDRALREFRIRGVATNLQFVENVINHPKFTAGTVTTRFIDETPELFRFPKRRDRATRLLRYIGDVAVNGHPDMKGRSKPDLSHAHLILPQADLTAPAPAGTRTVFKELGAEKFSRWMLDQQRVLLTDTTMRDAHQSLFATRMRSIDMLRVAPHYARLLPGLFSMECWGGATFDVSMRFLKEDPWARLAGLRSAMPNTMLQMLLRGSNAVGYTNYADNVVRFFVRQAAENGVDIFRVFDSLNWVENMRVAIDAVVESGALCEGAVCYTADLFDTSRKYDLKYYVGIARQLQKAGVHVLGIKDMAGLARPRAIAALVRALKEETGLPVHFHTHDTSGAAAASVLAAIDAGVDAVDGALDSMSGLTSQPNLSAVVAALAGDPRDPCRNGDSPSGVDLAAMQSISHYWEGVRKLYVPFESDIRSGTADVYKHEMPGGQYTNLREQARAMGLEHRWPEVSEAYAQVNQLFGDIVKVTPTSKVVGDLALSMVANDLAPKDIVDPKREVAFPESVVSLFRGELGFPPDGFPAELSRKVLKAEPPAPYRPGDTIPEVDLEAARRDAEKAVDHQVSDTDLASFLMYPKVYREYREHRRHYGDVAVLPTESFFYGMVERDEVGIEIDPGKTLVVRLQGVAPVDEDGVVRLFFELNGQPRTVRVEKAGAKTAPKKPQAEPGNPNHVPAPMPGMVVTVSVKAGQAVKAGDPLVSLEAMKMETQIRAECDGTVKSVHVRPGETIAAHDLLLDYASK</sequence>
<evidence type="ECO:0000256" key="9">
    <source>
        <dbReference type="ARBA" id="ARBA00023267"/>
    </source>
</evidence>
<dbReference type="InterPro" id="IPR011764">
    <property type="entry name" value="Biotin_carboxylation_dom"/>
</dbReference>
<dbReference type="InterPro" id="IPR003379">
    <property type="entry name" value="Carboxylase_cons_dom"/>
</dbReference>
<dbReference type="FunFam" id="3.30.1490.20:FF:000003">
    <property type="entry name" value="acetyl-CoA carboxylase isoform X1"/>
    <property type="match status" value="1"/>
</dbReference>
<protein>
    <recommendedName>
        <fullName evidence="3 11">Pyruvate carboxylase</fullName>
        <ecNumber evidence="3 11">6.4.1.1</ecNumber>
    </recommendedName>
</protein>
<dbReference type="SUPFAM" id="SSF51569">
    <property type="entry name" value="Aldolase"/>
    <property type="match status" value="1"/>
</dbReference>
<evidence type="ECO:0000259" key="17">
    <source>
        <dbReference type="PROSITE" id="PS50975"/>
    </source>
</evidence>
<keyword evidence="4" id="KW-0312">Gluconeogenesis</keyword>
<dbReference type="SUPFAM" id="SSF52440">
    <property type="entry name" value="PreATP-grasp domain"/>
    <property type="match status" value="1"/>
</dbReference>
<feature type="domain" description="ATP-grasp" evidence="17">
    <location>
        <begin position="143"/>
        <end position="339"/>
    </location>
</feature>
<dbReference type="PIRSF" id="PIRSF001594">
    <property type="entry name" value="Pyruv_carbox"/>
    <property type="match status" value="1"/>
</dbReference>
<dbReference type="PANTHER" id="PTHR43778:SF2">
    <property type="entry name" value="PYRUVATE CARBOXYLASE, MITOCHONDRIAL"/>
    <property type="match status" value="1"/>
</dbReference>
<dbReference type="UniPathway" id="UPA00138"/>
<dbReference type="AlphaFoldDB" id="A0A7W8MAP1"/>
<evidence type="ECO:0000259" key="19">
    <source>
        <dbReference type="PROSITE" id="PS50991"/>
    </source>
</evidence>
<dbReference type="NCBIfam" id="NF006761">
    <property type="entry name" value="PRK09282.1"/>
    <property type="match status" value="1"/>
</dbReference>
<dbReference type="Proteomes" id="UP000532440">
    <property type="component" value="Unassembled WGS sequence"/>
</dbReference>
<feature type="binding site" evidence="13">
    <location>
        <position position="903"/>
    </location>
    <ligand>
        <name>substrate</name>
    </ligand>
</feature>
<feature type="binding site" evidence="13">
    <location>
        <position position="221"/>
    </location>
    <ligand>
        <name>ATP</name>
        <dbReference type="ChEBI" id="CHEBI:30616"/>
    </ligand>
</feature>